<accession>A0A133XJE4</accession>
<dbReference type="Pfam" id="PF02687">
    <property type="entry name" value="FtsX"/>
    <property type="match status" value="1"/>
</dbReference>
<feature type="domain" description="ABC3 transporter permease C-terminal" evidence="8">
    <location>
        <begin position="282"/>
        <end position="395"/>
    </location>
</feature>
<evidence type="ECO:0000313" key="10">
    <source>
        <dbReference type="EMBL" id="KXB31047.1"/>
    </source>
</evidence>
<evidence type="ECO:0000256" key="1">
    <source>
        <dbReference type="ARBA" id="ARBA00004651"/>
    </source>
</evidence>
<dbReference type="PANTHER" id="PTHR30572:SF4">
    <property type="entry name" value="ABC TRANSPORTER PERMEASE YTRF"/>
    <property type="match status" value="1"/>
</dbReference>
<dbReference type="GO" id="GO:0022857">
    <property type="term" value="F:transmembrane transporter activity"/>
    <property type="evidence" value="ECO:0007669"/>
    <property type="project" value="TreeGrafter"/>
</dbReference>
<comment type="similarity">
    <text evidence="6">Belongs to the ABC-4 integral membrane protein family.</text>
</comment>
<evidence type="ECO:0000256" key="5">
    <source>
        <dbReference type="ARBA" id="ARBA00023136"/>
    </source>
</evidence>
<keyword evidence="4 7" id="KW-1133">Transmembrane helix</keyword>
<evidence type="ECO:0000313" key="11">
    <source>
        <dbReference type="Proteomes" id="UP000070186"/>
    </source>
</evidence>
<evidence type="ECO:0000256" key="2">
    <source>
        <dbReference type="ARBA" id="ARBA00022475"/>
    </source>
</evidence>
<dbReference type="STRING" id="281362.AT959_10120"/>
<dbReference type="RefSeq" id="WP_066882850.1">
    <property type="nucleotide sequence ID" value="NZ_LODL01000019.1"/>
</dbReference>
<evidence type="ECO:0000259" key="9">
    <source>
        <dbReference type="Pfam" id="PF12704"/>
    </source>
</evidence>
<evidence type="ECO:0000256" key="3">
    <source>
        <dbReference type="ARBA" id="ARBA00022692"/>
    </source>
</evidence>
<proteinExistence type="inferred from homology"/>
<protein>
    <submittedName>
        <fullName evidence="10">Peptide ABC transporter permease</fullName>
    </submittedName>
</protein>
<sequence>MRFADTLRFARDAATGYPMRTTLSVLAMSIGVAAVVVLTALGDGARRYVVGQFSSIGTNLVIVLPGRSGTGGFNPANAITTTPRDLSVDDAASLQRVPAVKRVAPLAVGTSEISFGGRLREVMVAGSTSDFIPIRNFELAQGQGLPEEDWNRGSSVAVIGSKIREEMFGSEPAVGQLIRVGDRRLRVVGVLKSVGQGLGMNTDELVILPVSLAQAMFNSNTLFRILVEAKSREAIPEAKEQVMNLLKQRHRGEEDVTVITQDAVLATFDKLLGALTLGVAGIAAISLAVAGILVMNVMLVAVTQRTGEIGLLKALGATARTIRLAFLAEAAMLSAVGALVGYLLGQLGAFALRQAFPVFPAYPPDWAVIAGLGTALGTGLLFGVMPARRAARLDPVQALMKH</sequence>
<dbReference type="InterPro" id="IPR025857">
    <property type="entry name" value="MacB_PCD"/>
</dbReference>
<dbReference type="AlphaFoldDB" id="A0A133XJE4"/>
<evidence type="ECO:0000256" key="4">
    <source>
        <dbReference type="ARBA" id="ARBA00022989"/>
    </source>
</evidence>
<feature type="transmembrane region" description="Helical" evidence="7">
    <location>
        <begin position="324"/>
        <end position="345"/>
    </location>
</feature>
<keyword evidence="2" id="KW-1003">Cell membrane</keyword>
<dbReference type="GO" id="GO:0005886">
    <property type="term" value="C:plasma membrane"/>
    <property type="evidence" value="ECO:0007669"/>
    <property type="project" value="UniProtKB-SubCell"/>
</dbReference>
<keyword evidence="5 7" id="KW-0472">Membrane</keyword>
<dbReference type="InterPro" id="IPR003838">
    <property type="entry name" value="ABC3_permease_C"/>
</dbReference>
<feature type="transmembrane region" description="Helical" evidence="7">
    <location>
        <begin position="21"/>
        <end position="42"/>
    </location>
</feature>
<dbReference type="PANTHER" id="PTHR30572">
    <property type="entry name" value="MEMBRANE COMPONENT OF TRANSPORTER-RELATED"/>
    <property type="match status" value="1"/>
</dbReference>
<reference evidence="10 11" key="1">
    <citation type="submission" date="2015-12" db="EMBL/GenBank/DDBJ databases">
        <title>Nitrous oxide reduction kinetics distinguish bacteria harboring typical versus atypical NosZ.</title>
        <authorList>
            <person name="Yoon S."/>
            <person name="Nissen S."/>
            <person name="Park D."/>
            <person name="Sanford R.A."/>
            <person name="Loeffler F.E."/>
        </authorList>
    </citation>
    <scope>NUCLEOTIDE SEQUENCE [LARGE SCALE GENOMIC DNA]</scope>
    <source>
        <strain evidence="10 11">ATCC BAA-841</strain>
    </source>
</reference>
<organism evidence="10 11">
    <name type="scientific">Dechloromonas denitrificans</name>
    <dbReference type="NCBI Taxonomy" id="281362"/>
    <lineage>
        <taxon>Bacteria</taxon>
        <taxon>Pseudomonadati</taxon>
        <taxon>Pseudomonadota</taxon>
        <taxon>Betaproteobacteria</taxon>
        <taxon>Rhodocyclales</taxon>
        <taxon>Azonexaceae</taxon>
        <taxon>Dechloromonas</taxon>
    </lineage>
</organism>
<gene>
    <name evidence="10" type="ORF">AT959_10120</name>
</gene>
<feature type="domain" description="MacB-like periplasmic core" evidence="9">
    <location>
        <begin position="21"/>
        <end position="243"/>
    </location>
</feature>
<dbReference type="EMBL" id="LODL01000019">
    <property type="protein sequence ID" value="KXB31047.1"/>
    <property type="molecule type" value="Genomic_DNA"/>
</dbReference>
<dbReference type="InterPro" id="IPR050250">
    <property type="entry name" value="Macrolide_Exporter_MacB"/>
</dbReference>
<dbReference type="Proteomes" id="UP000070186">
    <property type="component" value="Unassembled WGS sequence"/>
</dbReference>
<comment type="subcellular location">
    <subcellularLocation>
        <location evidence="1">Cell membrane</location>
        <topology evidence="1">Multi-pass membrane protein</topology>
    </subcellularLocation>
</comment>
<evidence type="ECO:0000256" key="6">
    <source>
        <dbReference type="ARBA" id="ARBA00038076"/>
    </source>
</evidence>
<feature type="transmembrane region" description="Helical" evidence="7">
    <location>
        <begin position="365"/>
        <end position="384"/>
    </location>
</feature>
<feature type="transmembrane region" description="Helical" evidence="7">
    <location>
        <begin position="271"/>
        <end position="303"/>
    </location>
</feature>
<name>A0A133XJE4_9RHOO</name>
<keyword evidence="3 7" id="KW-0812">Transmembrane</keyword>
<dbReference type="Pfam" id="PF12704">
    <property type="entry name" value="MacB_PCD"/>
    <property type="match status" value="1"/>
</dbReference>
<evidence type="ECO:0000256" key="7">
    <source>
        <dbReference type="SAM" id="Phobius"/>
    </source>
</evidence>
<comment type="caution">
    <text evidence="10">The sequence shown here is derived from an EMBL/GenBank/DDBJ whole genome shotgun (WGS) entry which is preliminary data.</text>
</comment>
<evidence type="ECO:0000259" key="8">
    <source>
        <dbReference type="Pfam" id="PF02687"/>
    </source>
</evidence>
<keyword evidence="11" id="KW-1185">Reference proteome</keyword>